<dbReference type="InterPro" id="IPR012925">
    <property type="entry name" value="TipAS_dom"/>
</dbReference>
<dbReference type="SMART" id="SM00422">
    <property type="entry name" value="HTH_MERR"/>
    <property type="match status" value="1"/>
</dbReference>
<dbReference type="Gene3D" id="1.10.490.50">
    <property type="entry name" value="Antibiotic binding domain of TipA-like multidrug resistance regulators"/>
    <property type="match status" value="1"/>
</dbReference>
<dbReference type="Gene3D" id="1.10.1660.10">
    <property type="match status" value="1"/>
</dbReference>
<keyword evidence="3" id="KW-0010">Activator</keyword>
<accession>A0ABT7N120</accession>
<reference evidence="6 7" key="1">
    <citation type="submission" date="2023-06" db="EMBL/GenBank/DDBJ databases">
        <title>Microbacterium sp. nov., isolated from a waste landfill.</title>
        <authorList>
            <person name="Wen W."/>
        </authorList>
    </citation>
    <scope>NUCLEOTIDE SEQUENCE [LARGE SCALE GENOMIC DNA]</scope>
    <source>
        <strain evidence="6 7">ASV49</strain>
    </source>
</reference>
<gene>
    <name evidence="6" type="ORF">QSV35_13765</name>
</gene>
<dbReference type="Pfam" id="PF07739">
    <property type="entry name" value="TipAS"/>
    <property type="match status" value="1"/>
</dbReference>
<evidence type="ECO:0000313" key="6">
    <source>
        <dbReference type="EMBL" id="MDL9980406.1"/>
    </source>
</evidence>
<comment type="caution">
    <text evidence="6">The sequence shown here is derived from an EMBL/GenBank/DDBJ whole genome shotgun (WGS) entry which is preliminary data.</text>
</comment>
<dbReference type="RefSeq" id="WP_286289358.1">
    <property type="nucleotide sequence ID" value="NZ_JASXSZ010000004.1"/>
</dbReference>
<dbReference type="InterPro" id="IPR009061">
    <property type="entry name" value="DNA-bd_dom_put_sf"/>
</dbReference>
<proteinExistence type="predicted"/>
<dbReference type="InterPro" id="IPR047057">
    <property type="entry name" value="MerR_fam"/>
</dbReference>
<keyword evidence="1" id="KW-0805">Transcription regulation</keyword>
<dbReference type="EMBL" id="JASXSZ010000004">
    <property type="protein sequence ID" value="MDL9980406.1"/>
    <property type="molecule type" value="Genomic_DNA"/>
</dbReference>
<dbReference type="Proteomes" id="UP001235064">
    <property type="component" value="Unassembled WGS sequence"/>
</dbReference>
<dbReference type="InterPro" id="IPR036244">
    <property type="entry name" value="TipA-like_antibiotic-bd"/>
</dbReference>
<name>A0ABT7N120_9MICO</name>
<dbReference type="PROSITE" id="PS00552">
    <property type="entry name" value="HTH_MERR_1"/>
    <property type="match status" value="1"/>
</dbReference>
<dbReference type="SUPFAM" id="SSF89082">
    <property type="entry name" value="Antibiotic binding domain of TipA-like multidrug resistance regulators"/>
    <property type="match status" value="1"/>
</dbReference>
<protein>
    <submittedName>
        <fullName evidence="6">MerR family transcriptional regulator</fullName>
    </submittedName>
</protein>
<dbReference type="Pfam" id="PF13411">
    <property type="entry name" value="MerR_1"/>
    <property type="match status" value="1"/>
</dbReference>
<organism evidence="6 7">
    <name type="scientific">Microbacterium candidum</name>
    <dbReference type="NCBI Taxonomy" id="3041922"/>
    <lineage>
        <taxon>Bacteria</taxon>
        <taxon>Bacillati</taxon>
        <taxon>Actinomycetota</taxon>
        <taxon>Actinomycetes</taxon>
        <taxon>Micrococcales</taxon>
        <taxon>Microbacteriaceae</taxon>
        <taxon>Microbacterium</taxon>
    </lineage>
</organism>
<sequence length="267" mass="29875">MTRPIAADGMTVGTIAELVGVSVRTLHHWDQTGLVVPSGRTAAGYRSYSHEDLGRVHRVMVYRELGFSLASIAAILDDPDAEGTEQLREHRRLLAARISDLRRMAVAVDELLDRKEKGEALTAREQTEIFGRTWRQEWAEEAQERWGGTEQWRQFEERAEALSSEERVALGEAGAELFEEMADAKRSGVEASGPAGIALADRHREMLGSMWACTPSMHAVLGRMFVDDPRFRAEFDEIEDGLSGWIAAAIFAAARVRGIDPRRARWE</sequence>
<evidence type="ECO:0000313" key="7">
    <source>
        <dbReference type="Proteomes" id="UP001235064"/>
    </source>
</evidence>
<dbReference type="PANTHER" id="PTHR30204:SF90">
    <property type="entry name" value="HTH-TYPE TRANSCRIPTIONAL ACTIVATOR MTA"/>
    <property type="match status" value="1"/>
</dbReference>
<dbReference type="SUPFAM" id="SSF46955">
    <property type="entry name" value="Putative DNA-binding domain"/>
    <property type="match status" value="1"/>
</dbReference>
<dbReference type="PROSITE" id="PS50937">
    <property type="entry name" value="HTH_MERR_2"/>
    <property type="match status" value="1"/>
</dbReference>
<dbReference type="PRINTS" id="PR00040">
    <property type="entry name" value="HTHMERR"/>
</dbReference>
<dbReference type="CDD" id="cd01106">
    <property type="entry name" value="HTH_TipAL-Mta"/>
    <property type="match status" value="1"/>
</dbReference>
<keyword evidence="4" id="KW-0804">Transcription</keyword>
<dbReference type="PANTHER" id="PTHR30204">
    <property type="entry name" value="REDOX-CYCLING DRUG-SENSING TRANSCRIPTIONAL ACTIVATOR SOXR"/>
    <property type="match status" value="1"/>
</dbReference>
<evidence type="ECO:0000259" key="5">
    <source>
        <dbReference type="PROSITE" id="PS50937"/>
    </source>
</evidence>
<feature type="domain" description="HTH merR-type" evidence="5">
    <location>
        <begin position="9"/>
        <end position="78"/>
    </location>
</feature>
<keyword evidence="2" id="KW-0238">DNA-binding</keyword>
<evidence type="ECO:0000256" key="1">
    <source>
        <dbReference type="ARBA" id="ARBA00023015"/>
    </source>
</evidence>
<evidence type="ECO:0000256" key="2">
    <source>
        <dbReference type="ARBA" id="ARBA00023125"/>
    </source>
</evidence>
<evidence type="ECO:0000256" key="3">
    <source>
        <dbReference type="ARBA" id="ARBA00023159"/>
    </source>
</evidence>
<evidence type="ECO:0000256" key="4">
    <source>
        <dbReference type="ARBA" id="ARBA00023163"/>
    </source>
</evidence>
<keyword evidence="7" id="KW-1185">Reference proteome</keyword>
<dbReference type="InterPro" id="IPR000551">
    <property type="entry name" value="MerR-type_HTH_dom"/>
</dbReference>